<evidence type="ECO:0000313" key="3">
    <source>
        <dbReference type="Proteomes" id="UP000464186"/>
    </source>
</evidence>
<gene>
    <name evidence="2" type="ORF">GU243_00745</name>
</gene>
<dbReference type="SUPFAM" id="SSF46785">
    <property type="entry name" value="Winged helix' DNA-binding domain"/>
    <property type="match status" value="1"/>
</dbReference>
<dbReference type="PANTHER" id="PTHR33164:SF101">
    <property type="entry name" value="TRANSCRIPTIONAL REPRESSOR MPRA"/>
    <property type="match status" value="1"/>
</dbReference>
<dbReference type="InterPro" id="IPR036388">
    <property type="entry name" value="WH-like_DNA-bd_sf"/>
</dbReference>
<keyword evidence="3" id="KW-1185">Reference proteome</keyword>
<dbReference type="AlphaFoldDB" id="A0A6P1NHA5"/>
<sequence>MTMREAATQLPEYWAFVEAAQKRIAIDFPEADLAANRLMMSLNRASSTVTYDFEASIHRPEGSTWPGFRLLLALWVSGPLNSHEAANATGMSRAAVSSLANTLEGRGQLKRTPSSEDRRHVRLSLTDGGLATVRRHFQAQNERESEWAAALDSDEVETLARLLEKLMQHRSSIGGRARH</sequence>
<dbReference type="Gene3D" id="1.10.10.10">
    <property type="entry name" value="Winged helix-like DNA-binding domain superfamily/Winged helix DNA-binding domain"/>
    <property type="match status" value="1"/>
</dbReference>
<dbReference type="PRINTS" id="PR00598">
    <property type="entry name" value="HTHMARR"/>
</dbReference>
<protein>
    <submittedName>
        <fullName evidence="2">MarR family transcriptional regulator</fullName>
    </submittedName>
</protein>
<organism evidence="2 3">
    <name type="scientific">Pseudarthrobacter psychrotolerans</name>
    <dbReference type="NCBI Taxonomy" id="2697569"/>
    <lineage>
        <taxon>Bacteria</taxon>
        <taxon>Bacillati</taxon>
        <taxon>Actinomycetota</taxon>
        <taxon>Actinomycetes</taxon>
        <taxon>Micrococcales</taxon>
        <taxon>Micrococcaceae</taxon>
        <taxon>Pseudarthrobacter</taxon>
    </lineage>
</organism>
<name>A0A6P1NHA5_9MICC</name>
<dbReference type="Pfam" id="PF01047">
    <property type="entry name" value="MarR"/>
    <property type="match status" value="1"/>
</dbReference>
<dbReference type="InterPro" id="IPR000835">
    <property type="entry name" value="HTH_MarR-typ"/>
</dbReference>
<evidence type="ECO:0000313" key="2">
    <source>
        <dbReference type="EMBL" id="QHK18553.1"/>
    </source>
</evidence>
<dbReference type="InterPro" id="IPR039422">
    <property type="entry name" value="MarR/SlyA-like"/>
</dbReference>
<dbReference type="InterPro" id="IPR036390">
    <property type="entry name" value="WH_DNA-bd_sf"/>
</dbReference>
<dbReference type="EMBL" id="CP047898">
    <property type="protein sequence ID" value="QHK18553.1"/>
    <property type="molecule type" value="Genomic_DNA"/>
</dbReference>
<evidence type="ECO:0000259" key="1">
    <source>
        <dbReference type="PROSITE" id="PS50995"/>
    </source>
</evidence>
<dbReference type="GO" id="GO:0003700">
    <property type="term" value="F:DNA-binding transcription factor activity"/>
    <property type="evidence" value="ECO:0007669"/>
    <property type="project" value="InterPro"/>
</dbReference>
<reference evidence="2 3" key="1">
    <citation type="submission" date="2020-01" db="EMBL/GenBank/DDBJ databases">
        <title>Pseudarthrobacter psychrotolerans sp. nov., isolated from antarctic soil.</title>
        <authorList>
            <person name="Shin Y."/>
            <person name="Park W."/>
        </authorList>
    </citation>
    <scope>NUCLEOTIDE SEQUENCE [LARGE SCALE GENOMIC DNA]</scope>
    <source>
        <strain evidence="2 3">YJ56</strain>
    </source>
</reference>
<dbReference type="PANTHER" id="PTHR33164">
    <property type="entry name" value="TRANSCRIPTIONAL REGULATOR, MARR FAMILY"/>
    <property type="match status" value="1"/>
</dbReference>
<feature type="domain" description="HTH marR-type" evidence="1">
    <location>
        <begin position="35"/>
        <end position="168"/>
    </location>
</feature>
<dbReference type="SMART" id="SM00347">
    <property type="entry name" value="HTH_MARR"/>
    <property type="match status" value="1"/>
</dbReference>
<dbReference type="PROSITE" id="PS50995">
    <property type="entry name" value="HTH_MARR_2"/>
    <property type="match status" value="1"/>
</dbReference>
<accession>A0A6P1NHA5</accession>
<dbReference type="GO" id="GO:0006950">
    <property type="term" value="P:response to stress"/>
    <property type="evidence" value="ECO:0007669"/>
    <property type="project" value="TreeGrafter"/>
</dbReference>
<proteinExistence type="predicted"/>
<dbReference type="KEGG" id="psey:GU243_00745"/>
<dbReference type="Proteomes" id="UP000464186">
    <property type="component" value="Chromosome"/>
</dbReference>